<name>A0A4Y1RWU1_PRUDU</name>
<feature type="non-terminal residue" evidence="2">
    <location>
        <position position="202"/>
    </location>
</feature>
<protein>
    <submittedName>
        <fullName evidence="2">CTC-interacting domain 6 protein</fullName>
    </submittedName>
</protein>
<dbReference type="AlphaFoldDB" id="A0A4Y1RWU1"/>
<proteinExistence type="predicted"/>
<dbReference type="EMBL" id="AP019303">
    <property type="protein sequence ID" value="BBH08435.1"/>
    <property type="molecule type" value="Genomic_DNA"/>
</dbReference>
<accession>A0A4Y1RWU1</accession>
<dbReference type="PANTHER" id="PTHR37252:SF3">
    <property type="entry name" value="POLYADENYLATE-BINDING PROTEIN-INTERACTING PROTEIN 6"/>
    <property type="match status" value="1"/>
</dbReference>
<gene>
    <name evidence="2" type="ORF">Prudu_020626</name>
</gene>
<reference evidence="2" key="1">
    <citation type="journal article" date="2019" name="Science">
        <title>Mutation of a bHLH transcription factor allowed almond domestication.</title>
        <authorList>
            <person name="Sanchez-Perez R."/>
            <person name="Pavan S."/>
            <person name="Mazzeo R."/>
            <person name="Moldovan C."/>
            <person name="Aiese Cigliano R."/>
            <person name="Del Cueto J."/>
            <person name="Ricciardi F."/>
            <person name="Lotti C."/>
            <person name="Ricciardi L."/>
            <person name="Dicenta F."/>
            <person name="Lopez-Marques R.L."/>
            <person name="Lindberg Moller B."/>
        </authorList>
    </citation>
    <scope>NUCLEOTIDE SEQUENCE</scope>
</reference>
<dbReference type="PANTHER" id="PTHR37252">
    <property type="entry name" value="POLYADENYLATE-BINDING PROTEIN-INTERACTING PROTEIN 6"/>
    <property type="match status" value="1"/>
</dbReference>
<evidence type="ECO:0000313" key="2">
    <source>
        <dbReference type="EMBL" id="BBH08435.1"/>
    </source>
</evidence>
<feature type="region of interest" description="Disordered" evidence="1">
    <location>
        <begin position="168"/>
        <end position="202"/>
    </location>
</feature>
<feature type="compositionally biased region" description="Acidic residues" evidence="1">
    <location>
        <begin position="175"/>
        <end position="184"/>
    </location>
</feature>
<feature type="compositionally biased region" description="Basic and acidic residues" evidence="1">
    <location>
        <begin position="185"/>
        <end position="202"/>
    </location>
</feature>
<dbReference type="InterPro" id="IPR038981">
    <property type="entry name" value="CID5/CID6"/>
</dbReference>
<sequence length="202" mass="22624">MRQPNAFNFVDTERVKSQAFSGIKKMNSTMSSLNPHAASYIPLNKKEEEANHETALFNSPSEGHNGTAQFYFEGGDASSDFSIHDIEALVIDSGLEKSGLQQKISNQAEVQYIDEDSEIHLAYLSFMFPNISEHCLAHVHSANDDDLEASINMLYDLECFPVAASKSLPVCSDTTGDDDASELEVAEREKRERERERERERA</sequence>
<organism evidence="2">
    <name type="scientific">Prunus dulcis</name>
    <name type="common">Almond</name>
    <name type="synonym">Amygdalus dulcis</name>
    <dbReference type="NCBI Taxonomy" id="3755"/>
    <lineage>
        <taxon>Eukaryota</taxon>
        <taxon>Viridiplantae</taxon>
        <taxon>Streptophyta</taxon>
        <taxon>Embryophyta</taxon>
        <taxon>Tracheophyta</taxon>
        <taxon>Spermatophyta</taxon>
        <taxon>Magnoliopsida</taxon>
        <taxon>eudicotyledons</taxon>
        <taxon>Gunneridae</taxon>
        <taxon>Pentapetalae</taxon>
        <taxon>rosids</taxon>
        <taxon>fabids</taxon>
        <taxon>Rosales</taxon>
        <taxon>Rosaceae</taxon>
        <taxon>Amygdaloideae</taxon>
        <taxon>Amygdaleae</taxon>
        <taxon>Prunus</taxon>
    </lineage>
</organism>
<evidence type="ECO:0000256" key="1">
    <source>
        <dbReference type="SAM" id="MobiDB-lite"/>
    </source>
</evidence>